<feature type="domain" description="Reverse transcriptase/retrotransposon-derived protein RNase H-like" evidence="1">
    <location>
        <begin position="89"/>
        <end position="178"/>
    </location>
</feature>
<reference evidence="2 3" key="2">
    <citation type="journal article" date="2017" name="Genome Biol.">
        <title>New reference genome sequences of hot pepper reveal the massive evolution of plant disease-resistance genes by retroduplication.</title>
        <authorList>
            <person name="Kim S."/>
            <person name="Park J."/>
            <person name="Yeom S.I."/>
            <person name="Kim Y.M."/>
            <person name="Seo E."/>
            <person name="Kim K.T."/>
            <person name="Kim M.S."/>
            <person name="Lee J.M."/>
            <person name="Cheong K."/>
            <person name="Shin H.S."/>
            <person name="Kim S.B."/>
            <person name="Han K."/>
            <person name="Lee J."/>
            <person name="Park M."/>
            <person name="Lee H.A."/>
            <person name="Lee H.Y."/>
            <person name="Lee Y."/>
            <person name="Oh S."/>
            <person name="Lee J.H."/>
            <person name="Choi E."/>
            <person name="Choi E."/>
            <person name="Lee S.E."/>
            <person name="Jeon J."/>
            <person name="Kim H."/>
            <person name="Choi G."/>
            <person name="Song H."/>
            <person name="Lee J."/>
            <person name="Lee S.C."/>
            <person name="Kwon J.K."/>
            <person name="Lee H.Y."/>
            <person name="Koo N."/>
            <person name="Hong Y."/>
            <person name="Kim R.W."/>
            <person name="Kang W.H."/>
            <person name="Huh J.H."/>
            <person name="Kang B.C."/>
            <person name="Yang T.J."/>
            <person name="Lee Y.H."/>
            <person name="Bennetzen J.L."/>
            <person name="Choi D."/>
        </authorList>
    </citation>
    <scope>NUCLEOTIDE SEQUENCE [LARGE SCALE GENOMIC DNA]</scope>
    <source>
        <strain evidence="3">cv. CM334</strain>
    </source>
</reference>
<name>A0A2G2ZLG6_CAPAN</name>
<dbReference type="Gramene" id="PHT82837">
    <property type="protein sequence ID" value="PHT82837"/>
    <property type="gene ID" value="T459_11280"/>
</dbReference>
<dbReference type="STRING" id="4072.A0A2G2ZLG6"/>
<dbReference type="AlphaFoldDB" id="A0A2G2ZLG6"/>
<evidence type="ECO:0000313" key="2">
    <source>
        <dbReference type="EMBL" id="PHT82837.1"/>
    </source>
</evidence>
<keyword evidence="3" id="KW-1185">Reference proteome</keyword>
<dbReference type="Pfam" id="PF17919">
    <property type="entry name" value="RT_RNaseH_2"/>
    <property type="match status" value="1"/>
</dbReference>
<dbReference type="Gene3D" id="3.30.70.270">
    <property type="match status" value="1"/>
</dbReference>
<protein>
    <recommendedName>
        <fullName evidence="1">Reverse transcriptase/retrotransposon-derived protein RNase H-like domain-containing protein</fullName>
    </recommendedName>
</protein>
<reference evidence="2 3" key="1">
    <citation type="journal article" date="2014" name="Nat. Genet.">
        <title>Genome sequence of the hot pepper provides insights into the evolution of pungency in Capsicum species.</title>
        <authorList>
            <person name="Kim S."/>
            <person name="Park M."/>
            <person name="Yeom S.I."/>
            <person name="Kim Y.M."/>
            <person name="Lee J.M."/>
            <person name="Lee H.A."/>
            <person name="Seo E."/>
            <person name="Choi J."/>
            <person name="Cheong K."/>
            <person name="Kim K.T."/>
            <person name="Jung K."/>
            <person name="Lee G.W."/>
            <person name="Oh S.K."/>
            <person name="Bae C."/>
            <person name="Kim S.B."/>
            <person name="Lee H.Y."/>
            <person name="Kim S.Y."/>
            <person name="Kim M.S."/>
            <person name="Kang B.C."/>
            <person name="Jo Y.D."/>
            <person name="Yang H.B."/>
            <person name="Jeong H.J."/>
            <person name="Kang W.H."/>
            <person name="Kwon J.K."/>
            <person name="Shin C."/>
            <person name="Lim J.Y."/>
            <person name="Park J.H."/>
            <person name="Huh J.H."/>
            <person name="Kim J.S."/>
            <person name="Kim B.D."/>
            <person name="Cohen O."/>
            <person name="Paran I."/>
            <person name="Suh M.C."/>
            <person name="Lee S.B."/>
            <person name="Kim Y.K."/>
            <person name="Shin Y."/>
            <person name="Noh S.J."/>
            <person name="Park J."/>
            <person name="Seo Y.S."/>
            <person name="Kwon S.Y."/>
            <person name="Kim H.A."/>
            <person name="Park J.M."/>
            <person name="Kim H.J."/>
            <person name="Choi S.B."/>
            <person name="Bosland P.W."/>
            <person name="Reeves G."/>
            <person name="Jo S.H."/>
            <person name="Lee B.W."/>
            <person name="Cho H.T."/>
            <person name="Choi H.S."/>
            <person name="Lee M.S."/>
            <person name="Yu Y."/>
            <person name="Do Choi Y."/>
            <person name="Park B.S."/>
            <person name="van Deynze A."/>
            <person name="Ashrafi H."/>
            <person name="Hill T."/>
            <person name="Kim W.T."/>
            <person name="Pai H.S."/>
            <person name="Ahn H.K."/>
            <person name="Yeam I."/>
            <person name="Giovannoni J.J."/>
            <person name="Rose J.K."/>
            <person name="Sorensen I."/>
            <person name="Lee S.J."/>
            <person name="Kim R.W."/>
            <person name="Choi I.Y."/>
            <person name="Choi B.S."/>
            <person name="Lim J.S."/>
            <person name="Lee Y.H."/>
            <person name="Choi D."/>
        </authorList>
    </citation>
    <scope>NUCLEOTIDE SEQUENCE [LARGE SCALE GENOMIC DNA]</scope>
    <source>
        <strain evidence="3">cv. CM334</strain>
    </source>
</reference>
<organism evidence="2 3">
    <name type="scientific">Capsicum annuum</name>
    <name type="common">Capsicum pepper</name>
    <dbReference type="NCBI Taxonomy" id="4072"/>
    <lineage>
        <taxon>Eukaryota</taxon>
        <taxon>Viridiplantae</taxon>
        <taxon>Streptophyta</taxon>
        <taxon>Embryophyta</taxon>
        <taxon>Tracheophyta</taxon>
        <taxon>Spermatophyta</taxon>
        <taxon>Magnoliopsida</taxon>
        <taxon>eudicotyledons</taxon>
        <taxon>Gunneridae</taxon>
        <taxon>Pentapetalae</taxon>
        <taxon>asterids</taxon>
        <taxon>lamiids</taxon>
        <taxon>Solanales</taxon>
        <taxon>Solanaceae</taxon>
        <taxon>Solanoideae</taxon>
        <taxon>Capsiceae</taxon>
        <taxon>Capsicum</taxon>
    </lineage>
</organism>
<dbReference type="EMBL" id="AYRZ02000004">
    <property type="protein sequence ID" value="PHT82837.1"/>
    <property type="molecule type" value="Genomic_DNA"/>
</dbReference>
<dbReference type="SUPFAM" id="SSF56672">
    <property type="entry name" value="DNA/RNA polymerases"/>
    <property type="match status" value="1"/>
</dbReference>
<gene>
    <name evidence="2" type="ORF">T459_11280</name>
</gene>
<accession>A0A2G2ZLG6</accession>
<dbReference type="PANTHER" id="PTHR34072:SF55">
    <property type="entry name" value="DNA_RNA POLYMERASES SUPERFAMILY PROTEIN"/>
    <property type="match status" value="1"/>
</dbReference>
<proteinExistence type="predicted"/>
<dbReference type="PANTHER" id="PTHR34072">
    <property type="entry name" value="ENZYMATIC POLYPROTEIN-RELATED"/>
    <property type="match status" value="1"/>
</dbReference>
<dbReference type="InterPro" id="IPR043128">
    <property type="entry name" value="Rev_trsase/Diguanyl_cyclase"/>
</dbReference>
<evidence type="ECO:0000313" key="3">
    <source>
        <dbReference type="Proteomes" id="UP000222542"/>
    </source>
</evidence>
<dbReference type="Gene3D" id="3.10.20.370">
    <property type="match status" value="1"/>
</dbReference>
<dbReference type="Proteomes" id="UP000222542">
    <property type="component" value="Unassembled WGS sequence"/>
</dbReference>
<dbReference type="InterPro" id="IPR043502">
    <property type="entry name" value="DNA/RNA_pol_sf"/>
</dbReference>
<sequence length="178" mass="19614">MEPEASNEQTMDNNAINLILARLDAMFRDLARANASLEKIGLLFWVVSFGGPIARGEAVNLWSSFSQDGEDDTSRIMIMDTFWLGNFKWNDAAVAAFEALKLAITSAPVLALPDFSQEFIIETDALGAGIGAVLVQANKPVAFFSQGLSDKNKRLSVYERELLVLVSAVQRWRPYLLG</sequence>
<evidence type="ECO:0000259" key="1">
    <source>
        <dbReference type="Pfam" id="PF17919"/>
    </source>
</evidence>
<dbReference type="InterPro" id="IPR041577">
    <property type="entry name" value="RT_RNaseH_2"/>
</dbReference>
<comment type="caution">
    <text evidence="2">The sequence shown here is derived from an EMBL/GenBank/DDBJ whole genome shotgun (WGS) entry which is preliminary data.</text>
</comment>